<evidence type="ECO:0000313" key="2">
    <source>
        <dbReference type="Proteomes" id="UP000075881"/>
    </source>
</evidence>
<dbReference type="PANTHER" id="PTHR37984">
    <property type="entry name" value="PROTEIN CBG26694"/>
    <property type="match status" value="1"/>
</dbReference>
<protein>
    <recommendedName>
        <fullName evidence="3">Reverse transcriptase domain-containing protein</fullName>
    </recommendedName>
</protein>
<dbReference type="PANTHER" id="PTHR37984:SF5">
    <property type="entry name" value="PROTEIN NYNRIN-LIKE"/>
    <property type="match status" value="1"/>
</dbReference>
<dbReference type="InterPro" id="IPR050951">
    <property type="entry name" value="Retrovirus_Pol_polyprotein"/>
</dbReference>
<dbReference type="InterPro" id="IPR043128">
    <property type="entry name" value="Rev_trsase/Diguanyl_cyclase"/>
</dbReference>
<reference evidence="1" key="2">
    <citation type="submission" date="2020-05" db="UniProtKB">
        <authorList>
            <consortium name="EnsemblMetazoa"/>
        </authorList>
    </citation>
    <scope>IDENTIFICATION</scope>
    <source>
        <strain evidence="1">ACHKN1017</strain>
    </source>
</reference>
<dbReference type="STRING" id="43041.A0A182KCR5"/>
<dbReference type="SUPFAM" id="SSF56672">
    <property type="entry name" value="DNA/RNA polymerases"/>
    <property type="match status" value="1"/>
</dbReference>
<dbReference type="InterPro" id="IPR043502">
    <property type="entry name" value="DNA/RNA_pol_sf"/>
</dbReference>
<evidence type="ECO:0000313" key="1">
    <source>
        <dbReference type="EnsemblMetazoa" id="ACHR008552-PA"/>
    </source>
</evidence>
<dbReference type="Gene3D" id="3.10.10.10">
    <property type="entry name" value="HIV Type 1 Reverse Transcriptase, subunit A, domain 1"/>
    <property type="match status" value="1"/>
</dbReference>
<evidence type="ECO:0008006" key="3">
    <source>
        <dbReference type="Google" id="ProtNLM"/>
    </source>
</evidence>
<organism evidence="1 2">
    <name type="scientific">Anopheles christyi</name>
    <dbReference type="NCBI Taxonomy" id="43041"/>
    <lineage>
        <taxon>Eukaryota</taxon>
        <taxon>Metazoa</taxon>
        <taxon>Ecdysozoa</taxon>
        <taxon>Arthropoda</taxon>
        <taxon>Hexapoda</taxon>
        <taxon>Insecta</taxon>
        <taxon>Pterygota</taxon>
        <taxon>Neoptera</taxon>
        <taxon>Endopterygota</taxon>
        <taxon>Diptera</taxon>
        <taxon>Nematocera</taxon>
        <taxon>Culicoidea</taxon>
        <taxon>Culicidae</taxon>
        <taxon>Anophelinae</taxon>
        <taxon>Anopheles</taxon>
    </lineage>
</organism>
<dbReference type="CDD" id="cd01647">
    <property type="entry name" value="RT_LTR"/>
    <property type="match status" value="1"/>
</dbReference>
<dbReference type="VEuPathDB" id="VectorBase:ACHR008552"/>
<dbReference type="GO" id="GO:0071897">
    <property type="term" value="P:DNA biosynthetic process"/>
    <property type="evidence" value="ECO:0007669"/>
    <property type="project" value="UniProtKB-ARBA"/>
</dbReference>
<name>A0A182KCR5_9DIPT</name>
<dbReference type="EnsemblMetazoa" id="ACHR008552-RA">
    <property type="protein sequence ID" value="ACHR008552-PA"/>
    <property type="gene ID" value="ACHR008552"/>
</dbReference>
<proteinExistence type="predicted"/>
<keyword evidence="2" id="KW-1185">Reference proteome</keyword>
<dbReference type="Gene3D" id="3.30.70.270">
    <property type="match status" value="1"/>
</dbReference>
<dbReference type="Proteomes" id="UP000075881">
    <property type="component" value="Unassembled WGS sequence"/>
</dbReference>
<accession>A0A182KCR5</accession>
<dbReference type="AlphaFoldDB" id="A0A182KCR5"/>
<sequence length="212" mass="24090">MQDSVNRVLDRLESLGLISTVQYSKWPARVVVVKKANVQLRLCGEYSTGLNDALRPYDYPLLVPDEIFSKLANCKPFTKIDLTDAFLQVEIEPRHRQQHIDKMLIGLNGVSGYLDDIIVEGSSTQELDQNVSEIFKFCADKCSFNQQVNSSERPDPAKIEAIRKLPAPTDITDVRIGIKMYTVKTADQQVIRSHINQLRRRHHENSLQPASI</sequence>
<reference evidence="2" key="1">
    <citation type="submission" date="2013-03" db="EMBL/GenBank/DDBJ databases">
        <title>The Genome Sequence of Anopheles christyi ACHKN1017.</title>
        <authorList>
            <consortium name="The Broad Institute Genomics Platform"/>
            <person name="Neafsey D.E."/>
            <person name="Besansky N."/>
            <person name="Walker B."/>
            <person name="Young S.K."/>
            <person name="Zeng Q."/>
            <person name="Gargeya S."/>
            <person name="Fitzgerald M."/>
            <person name="Haas B."/>
            <person name="Abouelleil A."/>
            <person name="Allen A.W."/>
            <person name="Alvarado L."/>
            <person name="Arachchi H.M."/>
            <person name="Berlin A.M."/>
            <person name="Chapman S.B."/>
            <person name="Gainer-Dewar J."/>
            <person name="Goldberg J."/>
            <person name="Griggs A."/>
            <person name="Gujja S."/>
            <person name="Hansen M."/>
            <person name="Howarth C."/>
            <person name="Imamovic A."/>
            <person name="Ireland A."/>
            <person name="Larimer J."/>
            <person name="McCowan C."/>
            <person name="Murphy C."/>
            <person name="Pearson M."/>
            <person name="Poon T.W."/>
            <person name="Priest M."/>
            <person name="Roberts A."/>
            <person name="Saif S."/>
            <person name="Shea T."/>
            <person name="Sisk P."/>
            <person name="Sykes S."/>
            <person name="Wortman J."/>
            <person name="Nusbaum C."/>
            <person name="Birren B."/>
        </authorList>
    </citation>
    <scope>NUCLEOTIDE SEQUENCE [LARGE SCALE GENOMIC DNA]</scope>
    <source>
        <strain evidence="2">ACHKN1017</strain>
    </source>
</reference>